<dbReference type="AlphaFoldDB" id="A0A6G8S1J4"/>
<keyword evidence="3" id="KW-1185">Reference proteome</keyword>
<feature type="chain" id="PRO_5026003990" description="VCBS repeat-containing protein" evidence="1">
    <location>
        <begin position="25"/>
        <end position="234"/>
    </location>
</feature>
<dbReference type="Proteomes" id="UP000501939">
    <property type="component" value="Chromosome"/>
</dbReference>
<evidence type="ECO:0000313" key="3">
    <source>
        <dbReference type="Proteomes" id="UP000501939"/>
    </source>
</evidence>
<keyword evidence="1" id="KW-0732">Signal</keyword>
<protein>
    <recommendedName>
        <fullName evidence="4">VCBS repeat-containing protein</fullName>
    </recommendedName>
</protein>
<sequence>MKTHLFNVMLIAALGLSTAPNLYAQEPLTEEQIQLQKDHIKYKALIPAKYTLFEAVQGDLNKDGKADLVLIVKATDPKMWVLDHDQQKVDRNRRGVLVFLNQKGKYQKLLQNLSCFSSENEEGGVYFPPELFPTIEKNILKFNYGHGRYGNWSYTFRLEGQDLRLIGYDLSSNSGPYSDYQKSINFLTQKKLYRDNINKEDRDKPEVFKETWSKINISPIYLSKIKDFDQLYFE</sequence>
<evidence type="ECO:0008006" key="4">
    <source>
        <dbReference type="Google" id="ProtNLM"/>
    </source>
</evidence>
<proteinExistence type="predicted"/>
<evidence type="ECO:0000256" key="1">
    <source>
        <dbReference type="SAM" id="SignalP"/>
    </source>
</evidence>
<name>A0A6G8S1J4_9GAMM</name>
<dbReference type="RefSeq" id="WP_166322485.1">
    <property type="nucleotide sequence ID" value="NZ_CP049916.1"/>
</dbReference>
<feature type="signal peptide" evidence="1">
    <location>
        <begin position="1"/>
        <end position="24"/>
    </location>
</feature>
<accession>A0A6G8S1J4</accession>
<reference evidence="2 3" key="1">
    <citation type="submission" date="2020-03" db="EMBL/GenBank/DDBJ databases">
        <authorList>
            <person name="Zhu W."/>
        </authorList>
    </citation>
    <scope>NUCLEOTIDE SEQUENCE [LARGE SCALE GENOMIC DNA]</scope>
    <source>
        <strain evidence="2 3">185</strain>
    </source>
</reference>
<dbReference type="EMBL" id="CP049916">
    <property type="protein sequence ID" value="QIO08082.1"/>
    <property type="molecule type" value="Genomic_DNA"/>
</dbReference>
<organism evidence="2 3">
    <name type="scientific">Acinetobacter lanii</name>
    <dbReference type="NCBI Taxonomy" id="2715163"/>
    <lineage>
        <taxon>Bacteria</taxon>
        <taxon>Pseudomonadati</taxon>
        <taxon>Pseudomonadota</taxon>
        <taxon>Gammaproteobacteria</taxon>
        <taxon>Moraxellales</taxon>
        <taxon>Moraxellaceae</taxon>
        <taxon>Acinetobacter</taxon>
    </lineage>
</organism>
<dbReference type="KEGG" id="alj:G8D99_02940"/>
<gene>
    <name evidence="2" type="ORF">G8D99_02940</name>
</gene>
<evidence type="ECO:0000313" key="2">
    <source>
        <dbReference type="EMBL" id="QIO08082.1"/>
    </source>
</evidence>